<dbReference type="InterPro" id="IPR042118">
    <property type="entry name" value="QueA_dom1"/>
</dbReference>
<comment type="catalytic activity">
    <reaction evidence="5">
        <text>7-aminomethyl-7-carbaguanosine(34) in tRNA + S-adenosyl-L-methionine = epoxyqueuosine(34) in tRNA + adenine + L-methionine + 2 H(+)</text>
        <dbReference type="Rhea" id="RHEA:32155"/>
        <dbReference type="Rhea" id="RHEA-COMP:10342"/>
        <dbReference type="Rhea" id="RHEA-COMP:18582"/>
        <dbReference type="ChEBI" id="CHEBI:15378"/>
        <dbReference type="ChEBI" id="CHEBI:16708"/>
        <dbReference type="ChEBI" id="CHEBI:57844"/>
        <dbReference type="ChEBI" id="CHEBI:59789"/>
        <dbReference type="ChEBI" id="CHEBI:82833"/>
        <dbReference type="ChEBI" id="CHEBI:194443"/>
        <dbReference type="EC" id="2.4.99.17"/>
    </reaction>
</comment>
<dbReference type="Gene3D" id="3.40.1780.10">
    <property type="entry name" value="QueA-like"/>
    <property type="match status" value="1"/>
</dbReference>
<dbReference type="AlphaFoldDB" id="A0A4R5UTK4"/>
<dbReference type="Pfam" id="PF02547">
    <property type="entry name" value="Queuosine_synth"/>
    <property type="match status" value="1"/>
</dbReference>
<keyword evidence="7" id="KW-1185">Reference proteome</keyword>
<dbReference type="HAMAP" id="MF_00113">
    <property type="entry name" value="QueA"/>
    <property type="match status" value="1"/>
</dbReference>
<dbReference type="GO" id="GO:0005737">
    <property type="term" value="C:cytoplasm"/>
    <property type="evidence" value="ECO:0007669"/>
    <property type="project" value="UniProtKB-SubCell"/>
</dbReference>
<dbReference type="PANTHER" id="PTHR30307">
    <property type="entry name" value="S-ADENOSYLMETHIONINE:TRNA RIBOSYLTRANSFERASE-ISOMERASE"/>
    <property type="match status" value="1"/>
</dbReference>
<comment type="similarity">
    <text evidence="5">Belongs to the QueA family.</text>
</comment>
<protein>
    <recommendedName>
        <fullName evidence="5">S-adenosylmethionine:tRNA ribosyltransferase-isomerase</fullName>
        <ecNumber evidence="5">2.4.99.17</ecNumber>
    </recommendedName>
    <alternativeName>
        <fullName evidence="5">Queuosine biosynthesis protein QueA</fullName>
    </alternativeName>
</protein>
<organism evidence="6 7">
    <name type="scientific">Algoriphagus formosus</name>
    <dbReference type="NCBI Taxonomy" id="2007308"/>
    <lineage>
        <taxon>Bacteria</taxon>
        <taxon>Pseudomonadati</taxon>
        <taxon>Bacteroidota</taxon>
        <taxon>Cytophagia</taxon>
        <taxon>Cytophagales</taxon>
        <taxon>Cyclobacteriaceae</taxon>
        <taxon>Algoriphagus</taxon>
    </lineage>
</organism>
<dbReference type="GO" id="GO:0051075">
    <property type="term" value="F:S-adenosylmethionine:tRNA ribosyltransferase-isomerase activity"/>
    <property type="evidence" value="ECO:0007669"/>
    <property type="project" value="UniProtKB-EC"/>
</dbReference>
<evidence type="ECO:0000256" key="1">
    <source>
        <dbReference type="ARBA" id="ARBA00022490"/>
    </source>
</evidence>
<keyword evidence="3 5" id="KW-0949">S-adenosyl-L-methionine</keyword>
<keyword evidence="2 5" id="KW-0808">Transferase</keyword>
<proteinExistence type="inferred from homology"/>
<keyword evidence="1 5" id="KW-0963">Cytoplasm</keyword>
<dbReference type="EC" id="2.4.99.17" evidence="5"/>
<dbReference type="InterPro" id="IPR042119">
    <property type="entry name" value="QueA_dom2"/>
</dbReference>
<dbReference type="Proteomes" id="UP000295438">
    <property type="component" value="Unassembled WGS sequence"/>
</dbReference>
<comment type="subcellular location">
    <subcellularLocation>
        <location evidence="5">Cytoplasm</location>
    </subcellularLocation>
</comment>
<comment type="caution">
    <text evidence="6">The sequence shown here is derived from an EMBL/GenBank/DDBJ whole genome shotgun (WGS) entry which is preliminary data.</text>
</comment>
<comment type="pathway">
    <text evidence="5">tRNA modification; tRNA-queuosine biosynthesis.</text>
</comment>
<dbReference type="PANTHER" id="PTHR30307:SF0">
    <property type="entry name" value="S-ADENOSYLMETHIONINE:TRNA RIBOSYLTRANSFERASE-ISOMERASE"/>
    <property type="match status" value="1"/>
</dbReference>
<dbReference type="GO" id="GO:0008616">
    <property type="term" value="P:tRNA queuosine(34) biosynthetic process"/>
    <property type="evidence" value="ECO:0007669"/>
    <property type="project" value="UniProtKB-UniRule"/>
</dbReference>
<name>A0A4R5UTK4_9BACT</name>
<keyword evidence="6" id="KW-0413">Isomerase</keyword>
<dbReference type="InterPro" id="IPR036100">
    <property type="entry name" value="QueA_sf"/>
</dbReference>
<accession>A0A4R5UTK4</accession>
<sequence length="406" mass="46353">MIEIVQKVNLQEYEYTLPEERIAKYPLEKRDSSKLLHYQSGKISHNHFFDLPDFLDKGTLLVYNDTKVIPARLIFQRETGARIEIFLLNPVQPTTVIPEIMLSTQPVTWQTMIGNAKKWKSDEILKGMIEIQGHKVVLEARLVDKENKWVEFNWNSESVPFVDIVESSGEVPLPPYLNRKAEESDKDRYQTVYSEKEGAVAAPTAGLHFTEEVFEKLRKKGIEEAQVTLHVSAGTFQPIKVDDVTAHPMHSEQIHLQKSTIEKLLNQQGSIVAVGTTSVRTLESLYWYGVQLLENKGTAFKVAKLIPYDSRESLPSKNEALQAVLNQMEAEGKVEIMGETEIFIFPGYQFQMIDGLITNFHQPGTTLMLLIGSLIGDDWKKIYQEALDNDYRFLSYGDSSLLWINK</sequence>
<dbReference type="InterPro" id="IPR003699">
    <property type="entry name" value="QueA"/>
</dbReference>
<evidence type="ECO:0000256" key="3">
    <source>
        <dbReference type="ARBA" id="ARBA00022691"/>
    </source>
</evidence>
<evidence type="ECO:0000256" key="5">
    <source>
        <dbReference type="HAMAP-Rule" id="MF_00113"/>
    </source>
</evidence>
<evidence type="ECO:0000256" key="4">
    <source>
        <dbReference type="ARBA" id="ARBA00022785"/>
    </source>
</evidence>
<gene>
    <name evidence="5" type="primary">queA</name>
    <name evidence="6" type="ORF">E1898_13725</name>
</gene>
<evidence type="ECO:0000313" key="7">
    <source>
        <dbReference type="Proteomes" id="UP000295438"/>
    </source>
</evidence>
<keyword evidence="4 5" id="KW-0671">Queuosine biosynthesis</keyword>
<dbReference type="UniPathway" id="UPA00392"/>
<dbReference type="SUPFAM" id="SSF111337">
    <property type="entry name" value="QueA-like"/>
    <property type="match status" value="1"/>
</dbReference>
<dbReference type="EMBL" id="SMUW01000036">
    <property type="protein sequence ID" value="TDK42504.1"/>
    <property type="molecule type" value="Genomic_DNA"/>
</dbReference>
<dbReference type="Gene3D" id="2.40.10.240">
    <property type="entry name" value="QueA-like"/>
    <property type="match status" value="1"/>
</dbReference>
<comment type="function">
    <text evidence="5">Transfers and isomerizes the ribose moiety from AdoMet to the 7-aminomethyl group of 7-deazaguanine (preQ1-tRNA) to give epoxyqueuosine (oQ-tRNA).</text>
</comment>
<comment type="subunit">
    <text evidence="5">Monomer.</text>
</comment>
<reference evidence="6 7" key="1">
    <citation type="submission" date="2019-03" db="EMBL/GenBank/DDBJ databases">
        <title>Algoriphagus aquimaris sp. nov., isolated form marine sediment in Pohang, Korea.</title>
        <authorList>
            <person name="Kim J."/>
            <person name="Yoon S.-H."/>
            <person name="Lee S.-S."/>
        </authorList>
    </citation>
    <scope>NUCLEOTIDE SEQUENCE [LARGE SCALE GENOMIC DNA]</scope>
    <source>
        <strain evidence="6 7">F21</strain>
    </source>
</reference>
<evidence type="ECO:0000256" key="2">
    <source>
        <dbReference type="ARBA" id="ARBA00022679"/>
    </source>
</evidence>
<evidence type="ECO:0000313" key="6">
    <source>
        <dbReference type="EMBL" id="TDK42504.1"/>
    </source>
</evidence>